<keyword evidence="1" id="KW-0812">Transmembrane</keyword>
<feature type="transmembrane region" description="Helical" evidence="1">
    <location>
        <begin position="22"/>
        <end position="46"/>
    </location>
</feature>
<sequence>MQEDIRKDFLPLVSKPGWVMTWLIRIFGGAILLVVFVALAVFPFLASGNVPILIIFALLYYPVWAIGMYRFFHYVKKNMSVAIRKIRVDDEGIHFYKKDGSIKEILYSQLGASYLSDEYQVYLTTEVKTWVLAIGIDGNVIKVVFDGTDIGCTHYIKNGRALRARFIEGIVRFRPDLKIDPFVFKEFSIHPEKFTFDGKRYMRHVAEAAVAIGVMLLFSLLLIFIITIL</sequence>
<feature type="transmembrane region" description="Helical" evidence="1">
    <location>
        <begin position="52"/>
        <end position="72"/>
    </location>
</feature>
<dbReference type="Proteomes" id="UP000092651">
    <property type="component" value="Unassembled WGS sequence"/>
</dbReference>
<feature type="transmembrane region" description="Helical" evidence="1">
    <location>
        <begin position="208"/>
        <end position="228"/>
    </location>
</feature>
<gene>
    <name evidence="2" type="ORF">BBI01_20245</name>
</gene>
<dbReference type="AlphaFoldDB" id="A0A1B8Z9I0"/>
<keyword evidence="3" id="KW-1185">Reference proteome</keyword>
<reference evidence="2 3" key="1">
    <citation type="submission" date="2016-07" db="EMBL/GenBank/DDBJ databases">
        <authorList>
            <person name="Jeong J.-J."/>
            <person name="Kim D.W."/>
            <person name="Sang M.K."/>
            <person name="Choi I.-G."/>
            <person name="Kim K.D."/>
        </authorList>
    </citation>
    <scope>NUCLEOTIDE SEQUENCE [LARGE SCALE GENOMIC DNA]</scope>
    <source>
        <strain evidence="2 3">UTM-3</strain>
    </source>
</reference>
<dbReference type="RefSeq" id="WP_065396625.1">
    <property type="nucleotide sequence ID" value="NZ_MAYH01000050.1"/>
</dbReference>
<organism evidence="2 3">
    <name type="scientific">Chryseobacterium artocarpi</name>
    <dbReference type="NCBI Taxonomy" id="1414727"/>
    <lineage>
        <taxon>Bacteria</taxon>
        <taxon>Pseudomonadati</taxon>
        <taxon>Bacteroidota</taxon>
        <taxon>Flavobacteriia</taxon>
        <taxon>Flavobacteriales</taxon>
        <taxon>Weeksellaceae</taxon>
        <taxon>Chryseobacterium group</taxon>
        <taxon>Chryseobacterium</taxon>
    </lineage>
</organism>
<evidence type="ECO:0000256" key="1">
    <source>
        <dbReference type="SAM" id="Phobius"/>
    </source>
</evidence>
<proteinExistence type="predicted"/>
<keyword evidence="1" id="KW-0472">Membrane</keyword>
<evidence type="ECO:0000313" key="3">
    <source>
        <dbReference type="Proteomes" id="UP000092651"/>
    </source>
</evidence>
<protein>
    <submittedName>
        <fullName evidence="2">Uncharacterized protein</fullName>
    </submittedName>
</protein>
<name>A0A1B8Z9I0_9FLAO</name>
<keyword evidence="1" id="KW-1133">Transmembrane helix</keyword>
<dbReference type="OrthoDB" id="769178at2"/>
<comment type="caution">
    <text evidence="2">The sequence shown here is derived from an EMBL/GenBank/DDBJ whole genome shotgun (WGS) entry which is preliminary data.</text>
</comment>
<evidence type="ECO:0000313" key="2">
    <source>
        <dbReference type="EMBL" id="OCA68157.1"/>
    </source>
</evidence>
<accession>A0A1B8Z9I0</accession>
<dbReference type="EMBL" id="MAYH01000050">
    <property type="protein sequence ID" value="OCA68157.1"/>
    <property type="molecule type" value="Genomic_DNA"/>
</dbReference>